<dbReference type="EMBL" id="KB007985">
    <property type="protein sequence ID" value="ELR16619.1"/>
    <property type="molecule type" value="Genomic_DNA"/>
</dbReference>
<keyword evidence="2 5" id="KW-0547">Nucleotide-binding</keyword>
<gene>
    <name evidence="7" type="ORF">ACA1_088640</name>
</gene>
<evidence type="ECO:0000256" key="5">
    <source>
        <dbReference type="RuleBase" id="RU365059"/>
    </source>
</evidence>
<dbReference type="OrthoDB" id="5839at2759"/>
<evidence type="ECO:0000256" key="3">
    <source>
        <dbReference type="ARBA" id="ARBA00022801"/>
    </source>
</evidence>
<dbReference type="Pfam" id="PF03029">
    <property type="entry name" value="ATP_bind_1"/>
    <property type="match status" value="1"/>
</dbReference>
<comment type="subunit">
    <text evidence="5">Binds to RNA polymerase II (RNAPII).</text>
</comment>
<comment type="similarity">
    <text evidence="1 5">Belongs to the GPN-loop GTPase family.</text>
</comment>
<evidence type="ECO:0000256" key="6">
    <source>
        <dbReference type="SAM" id="MobiDB-lite"/>
    </source>
</evidence>
<sequence>MSFGQWVIGPPGSGKTTYCNGMSQFLTAMGRKVCIINLDPANDALPYECAIDMRELVSLSDVMERLALGPNGGLIYCMEYLEQNMDWLHEKLQQFKEHYLLFDTPGQAELYTNHTSMRRIVDHIQRWGVRLCGLHLIDSYYCSVPSTYISAVLLSLSTMLHLELPHINVLSKIDLVEKYGKLAFDLEFFADVGDLDYLLDRLDADPFGKKFGNLNKALCSLIDDYSLVSFTTLNIQDKESVYNLVKMIDKTNGYVYGSFIPGNDSIMTLMESSATTWQFDKFAAVQERYIANDDDDDDDEADHDDNDDIEREEGDVDVVAASSQRSQQEEEEAPPPATTSKGKEKS</sequence>
<dbReference type="GO" id="GO:0005737">
    <property type="term" value="C:cytoplasm"/>
    <property type="evidence" value="ECO:0007669"/>
    <property type="project" value="TreeGrafter"/>
</dbReference>
<dbReference type="VEuPathDB" id="AmoebaDB:ACA1_088640"/>
<feature type="region of interest" description="Disordered" evidence="6">
    <location>
        <begin position="291"/>
        <end position="346"/>
    </location>
</feature>
<proteinExistence type="inferred from homology"/>
<keyword evidence="3 5" id="KW-0378">Hydrolase</keyword>
<evidence type="ECO:0000256" key="1">
    <source>
        <dbReference type="ARBA" id="ARBA00005290"/>
    </source>
</evidence>
<dbReference type="InterPro" id="IPR004130">
    <property type="entry name" value="Gpn"/>
</dbReference>
<reference evidence="7 8" key="1">
    <citation type="journal article" date="2013" name="Genome Biol.">
        <title>Genome of Acanthamoeba castellanii highlights extensive lateral gene transfer and early evolution of tyrosine kinase signaling.</title>
        <authorList>
            <person name="Clarke M."/>
            <person name="Lohan A.J."/>
            <person name="Liu B."/>
            <person name="Lagkouvardos I."/>
            <person name="Roy S."/>
            <person name="Zafar N."/>
            <person name="Bertelli C."/>
            <person name="Schilde C."/>
            <person name="Kianianmomeni A."/>
            <person name="Burglin T.R."/>
            <person name="Frech C."/>
            <person name="Turcotte B."/>
            <person name="Kopec K.O."/>
            <person name="Synnott J.M."/>
            <person name="Choo C."/>
            <person name="Paponov I."/>
            <person name="Finkler A."/>
            <person name="Soon Heng Tan C."/>
            <person name="Hutchins A.P."/>
            <person name="Weinmeier T."/>
            <person name="Rattei T."/>
            <person name="Chu J.S."/>
            <person name="Gimenez G."/>
            <person name="Irimia M."/>
            <person name="Rigden D.J."/>
            <person name="Fitzpatrick D.A."/>
            <person name="Lorenzo-Morales J."/>
            <person name="Bateman A."/>
            <person name="Chiu C.H."/>
            <person name="Tang P."/>
            <person name="Hegemann P."/>
            <person name="Fromm H."/>
            <person name="Raoult D."/>
            <person name="Greub G."/>
            <person name="Miranda-Saavedra D."/>
            <person name="Chen N."/>
            <person name="Nash P."/>
            <person name="Ginger M.L."/>
            <person name="Horn M."/>
            <person name="Schaap P."/>
            <person name="Caler L."/>
            <person name="Loftus B."/>
        </authorList>
    </citation>
    <scope>NUCLEOTIDE SEQUENCE [LARGE SCALE GENOMIC DNA]</scope>
    <source>
        <strain evidence="7 8">Neff</strain>
    </source>
</reference>
<dbReference type="PANTHER" id="PTHR21231">
    <property type="entry name" value="XPA-BINDING PROTEIN 1-RELATED"/>
    <property type="match status" value="1"/>
</dbReference>
<dbReference type="CDD" id="cd17871">
    <property type="entry name" value="GPN2"/>
    <property type="match status" value="1"/>
</dbReference>
<dbReference type="GO" id="GO:0003924">
    <property type="term" value="F:GTPase activity"/>
    <property type="evidence" value="ECO:0007669"/>
    <property type="project" value="TreeGrafter"/>
</dbReference>
<evidence type="ECO:0000313" key="7">
    <source>
        <dbReference type="EMBL" id="ELR16619.1"/>
    </source>
</evidence>
<dbReference type="InterPro" id="IPR027417">
    <property type="entry name" value="P-loop_NTPase"/>
</dbReference>
<dbReference type="AlphaFoldDB" id="L8GTY7"/>
<evidence type="ECO:0000313" key="8">
    <source>
        <dbReference type="Proteomes" id="UP000011083"/>
    </source>
</evidence>
<keyword evidence="8" id="KW-1185">Reference proteome</keyword>
<name>L8GTY7_ACACF</name>
<dbReference type="STRING" id="1257118.L8GTY7"/>
<dbReference type="InterPro" id="IPR030231">
    <property type="entry name" value="Gpn2"/>
</dbReference>
<dbReference type="KEGG" id="acan:ACA1_088640"/>
<dbReference type="RefSeq" id="XP_004338632.1">
    <property type="nucleotide sequence ID" value="XM_004338584.1"/>
</dbReference>
<protein>
    <recommendedName>
        <fullName evidence="5">GPN-loop GTPase 2</fullName>
    </recommendedName>
</protein>
<dbReference type="Proteomes" id="UP000011083">
    <property type="component" value="Unassembled WGS sequence"/>
</dbReference>
<feature type="compositionally biased region" description="Acidic residues" evidence="6">
    <location>
        <begin position="292"/>
        <end position="316"/>
    </location>
</feature>
<dbReference type="FunFam" id="3.40.50.300:FF:000338">
    <property type="entry name" value="GPN-loop GTPase 2"/>
    <property type="match status" value="1"/>
</dbReference>
<dbReference type="GO" id="GO:0005525">
    <property type="term" value="F:GTP binding"/>
    <property type="evidence" value="ECO:0007669"/>
    <property type="project" value="UniProtKB-KW"/>
</dbReference>
<dbReference type="SUPFAM" id="SSF52540">
    <property type="entry name" value="P-loop containing nucleoside triphosphate hydrolases"/>
    <property type="match status" value="1"/>
</dbReference>
<dbReference type="GeneID" id="14917302"/>
<dbReference type="Gene3D" id="3.40.50.300">
    <property type="entry name" value="P-loop containing nucleotide triphosphate hydrolases"/>
    <property type="match status" value="1"/>
</dbReference>
<keyword evidence="4 5" id="KW-0342">GTP-binding</keyword>
<comment type="function">
    <text evidence="5">Small GTPase required for proper localization of RNA polymerase II and III (RNAPII and RNAPIII). May act at an RNAP assembly step prior to nuclear import.</text>
</comment>
<dbReference type="OMA" id="ATHNYFL"/>
<dbReference type="PANTHER" id="PTHR21231:SF3">
    <property type="entry name" value="GPN-LOOP GTPASE 2"/>
    <property type="match status" value="1"/>
</dbReference>
<organism evidence="7 8">
    <name type="scientific">Acanthamoeba castellanii (strain ATCC 30010 / Neff)</name>
    <dbReference type="NCBI Taxonomy" id="1257118"/>
    <lineage>
        <taxon>Eukaryota</taxon>
        <taxon>Amoebozoa</taxon>
        <taxon>Discosea</taxon>
        <taxon>Longamoebia</taxon>
        <taxon>Centramoebida</taxon>
        <taxon>Acanthamoebidae</taxon>
        <taxon>Acanthamoeba</taxon>
    </lineage>
</organism>
<evidence type="ECO:0000256" key="2">
    <source>
        <dbReference type="ARBA" id="ARBA00022741"/>
    </source>
</evidence>
<accession>L8GTY7</accession>
<evidence type="ECO:0000256" key="4">
    <source>
        <dbReference type="ARBA" id="ARBA00023134"/>
    </source>
</evidence>